<dbReference type="Proteomes" id="UP000061018">
    <property type="component" value="Plasmid pSAM1"/>
</dbReference>
<dbReference type="KEGG" id="samb:SAM23877_p104"/>
<dbReference type="RefSeq" id="WP_053143368.1">
    <property type="nucleotide sequence ID" value="NZ_CP012383.1"/>
</dbReference>
<gene>
    <name evidence="1" type="ORF">SAM23877_p104</name>
</gene>
<dbReference type="AlphaFoldDB" id="A0A0K2B6G1"/>
<evidence type="ECO:0000313" key="2">
    <source>
        <dbReference type="Proteomes" id="UP000061018"/>
    </source>
</evidence>
<dbReference type="EMBL" id="CP012383">
    <property type="protein sequence ID" value="AKZ60813.1"/>
    <property type="molecule type" value="Genomic_DNA"/>
</dbReference>
<proteinExistence type="predicted"/>
<keyword evidence="1" id="KW-0614">Plasmid</keyword>
<geneLocation type="plasmid" evidence="1 2">
    <name>pSAM1</name>
</geneLocation>
<accession>A0A0K2B6G1</accession>
<evidence type="ECO:0000313" key="1">
    <source>
        <dbReference type="EMBL" id="AKZ60813.1"/>
    </source>
</evidence>
<name>A0A0K2B6G1_STRA7</name>
<protein>
    <submittedName>
        <fullName evidence="1">Uncharacterized protein</fullName>
    </submittedName>
</protein>
<organism evidence="1 2">
    <name type="scientific">Streptomyces ambofaciens (strain ATCC 23877 / 3486 / DSM 40053 / JCM 4204 / NBRC 12836 / NRRL B-2516)</name>
    <dbReference type="NCBI Taxonomy" id="278992"/>
    <lineage>
        <taxon>Bacteria</taxon>
        <taxon>Bacillati</taxon>
        <taxon>Actinomycetota</taxon>
        <taxon>Actinomycetes</taxon>
        <taxon>Kitasatosporales</taxon>
        <taxon>Streptomycetaceae</taxon>
        <taxon>Streptomyces</taxon>
    </lineage>
</organism>
<reference evidence="2" key="1">
    <citation type="journal article" date="2015" name="J. Biotechnol.">
        <title>Complete genome sequence of Streptomyces ambofaciens ATCC 23877, the spiramycin producer.</title>
        <authorList>
            <person name="Thibessard A."/>
            <person name="Haas D."/>
            <person name="Gerbaud C."/>
            <person name="Aigle B."/>
            <person name="Lautru S."/>
            <person name="Pernodet J.L."/>
            <person name="Leblond P."/>
        </authorList>
    </citation>
    <scope>NUCLEOTIDE SEQUENCE [LARGE SCALE GENOMIC DNA]</scope>
    <source>
        <strain evidence="2">ATCC 23877 / 3486 / DSM 40053 / JCM 4204 / NBRC 12836 / NRRL B-2516</strain>
        <plasmid evidence="2">pSAM1</plasmid>
    </source>
</reference>
<sequence>MGREIRRVPLDFEWPLNKVWEGFLMPDRFDEVDCSDCKNGYSPQAQNLYDLWYGYLPFDPASTGSTPWRHDSPGVRAFAERNVTQAPDYYGSGEAAIVREGQRLASLWNGQWSHHLSQEDVDALVAADRLRDFTHTWSREDGWQPKEPSVAPTAAEVNEWSLRGMGHDSINAHVVIEARCEREGVETRCPTCKGHGSMEKYEGQRAEAEAWEPTDPPKGDGWQLWETVSEGSPVSPVFATADDLAGWMSDPERGDRWVPGDVARKFIDDGWAPTGVVTPGRGYSSGVEAVGWSESQY</sequence>